<dbReference type="InterPro" id="IPR036928">
    <property type="entry name" value="AS_sf"/>
</dbReference>
<dbReference type="PROSITE" id="PS00571">
    <property type="entry name" value="AMIDASES"/>
    <property type="match status" value="1"/>
</dbReference>
<evidence type="ECO:0000313" key="2">
    <source>
        <dbReference type="EMBL" id="RXK47909.1"/>
    </source>
</evidence>
<dbReference type="PANTHER" id="PTHR11895:SF7">
    <property type="entry name" value="GLUTAMYL-TRNA(GLN) AMIDOTRANSFERASE SUBUNIT A, MITOCHONDRIAL"/>
    <property type="match status" value="1"/>
</dbReference>
<dbReference type="AlphaFoldDB" id="A0A498KW17"/>
<dbReference type="Proteomes" id="UP000289691">
    <property type="component" value="Unassembled WGS sequence"/>
</dbReference>
<dbReference type="Pfam" id="PF01425">
    <property type="entry name" value="Amidase"/>
    <property type="match status" value="1"/>
</dbReference>
<proteinExistence type="predicted"/>
<organism evidence="2 3">
    <name type="scientific">Halorientalis pallida</name>
    <dbReference type="NCBI Taxonomy" id="2479928"/>
    <lineage>
        <taxon>Archaea</taxon>
        <taxon>Methanobacteriati</taxon>
        <taxon>Methanobacteriota</taxon>
        <taxon>Stenosarchaea group</taxon>
        <taxon>Halobacteria</taxon>
        <taxon>Halobacteriales</taxon>
        <taxon>Haloarculaceae</taxon>
        <taxon>Halorientalis</taxon>
    </lineage>
</organism>
<sequence length="502" mass="51466">MKPPARVRMVDEQRPTTDTVASLAARVGIETTPHRCEEIRAAISAGLDGYAALLDCDGEWVPAADRELGVTRDPDGAADPDNAFISRFELGGGEGPVADLILGVKDNIAVAGAPLTCGSAVFEAAVPGRDAAVVDRLLAAGATVIGKTNMDEMAYAPTGETSAFGPARNPIADGRVTGGSSSGSAAAVAGGHVDAALGTDTGGSVRIPAAFCGLVGVKPSWGLVPQEGVVELAHTLDHVGTLAPDVGTAARVLDVIADGDESVAAAVADPPALDELSVGIVQELFGDCVSSTVRRTVRDRIDGMADAGATVQEVSVPLVDSAVEMWNAIVNVEFSRFLAARATPLFRREAVDPHWHRDAVAGLHDPDCSFGRVVQRKAVEGAYLLAEADGGHYVSARNGCRALADQFDAALTKCDVLVGPTMATEPIERGAWDPDSYSSGGEDAVPPLAVNTRPANLAGLPAVSVPAGRPDTAPIGLQFVGAAGEDATVLAAAAAFERYRDD</sequence>
<comment type="caution">
    <text evidence="2">The sequence shown here is derived from an EMBL/GenBank/DDBJ whole genome shotgun (WGS) entry which is preliminary data.</text>
</comment>
<reference evidence="2 3" key="1">
    <citation type="submission" date="2019-01" db="EMBL/GenBank/DDBJ databases">
        <title>Halorientalis sp. F13-25 a new haloarchaeum isolated from hypersaline water.</title>
        <authorList>
            <person name="Ana D.-V."/>
            <person name="Cristina S.-P."/>
            <person name="Antonio V."/>
        </authorList>
    </citation>
    <scope>NUCLEOTIDE SEQUENCE [LARGE SCALE GENOMIC DNA]</scope>
    <source>
        <strain evidence="2 3">F13-25</strain>
    </source>
</reference>
<dbReference type="Gene3D" id="3.90.1300.10">
    <property type="entry name" value="Amidase signature (AS) domain"/>
    <property type="match status" value="1"/>
</dbReference>
<name>A0A498KW17_9EURY</name>
<dbReference type="GO" id="GO:0003824">
    <property type="term" value="F:catalytic activity"/>
    <property type="evidence" value="ECO:0007669"/>
    <property type="project" value="InterPro"/>
</dbReference>
<dbReference type="InterPro" id="IPR020556">
    <property type="entry name" value="Amidase_CS"/>
</dbReference>
<dbReference type="PANTHER" id="PTHR11895">
    <property type="entry name" value="TRANSAMIDASE"/>
    <property type="match status" value="1"/>
</dbReference>
<feature type="domain" description="Amidase" evidence="1">
    <location>
        <begin position="91"/>
        <end position="490"/>
    </location>
</feature>
<keyword evidence="3" id="KW-1185">Reference proteome</keyword>
<dbReference type="InterPro" id="IPR023631">
    <property type="entry name" value="Amidase_dom"/>
</dbReference>
<accession>A0A498KW17</accession>
<dbReference type="SUPFAM" id="SSF75304">
    <property type="entry name" value="Amidase signature (AS) enzymes"/>
    <property type="match status" value="1"/>
</dbReference>
<dbReference type="InterPro" id="IPR000120">
    <property type="entry name" value="Amidase"/>
</dbReference>
<gene>
    <name evidence="2" type="ORF">EAF64_14830</name>
</gene>
<evidence type="ECO:0000259" key="1">
    <source>
        <dbReference type="Pfam" id="PF01425"/>
    </source>
</evidence>
<dbReference type="EMBL" id="RDFA01000005">
    <property type="protein sequence ID" value="RXK47909.1"/>
    <property type="molecule type" value="Genomic_DNA"/>
</dbReference>
<protein>
    <submittedName>
        <fullName evidence="2">Amidase</fullName>
    </submittedName>
</protein>
<evidence type="ECO:0000313" key="3">
    <source>
        <dbReference type="Proteomes" id="UP000289691"/>
    </source>
</evidence>